<protein>
    <submittedName>
        <fullName evidence="2">Uncharacterized protein</fullName>
    </submittedName>
</protein>
<dbReference type="PANTHER" id="PTHR37292">
    <property type="entry name" value="VNG6097C"/>
    <property type="match status" value="1"/>
</dbReference>
<proteinExistence type="predicted"/>
<name>A0A971M6B6_9BACT</name>
<dbReference type="EMBL" id="JAAYEE010000317">
    <property type="protein sequence ID" value="NLW36898.1"/>
    <property type="molecule type" value="Genomic_DNA"/>
</dbReference>
<reference evidence="2" key="2">
    <citation type="submission" date="2020-01" db="EMBL/GenBank/DDBJ databases">
        <authorList>
            <person name="Campanaro S."/>
        </authorList>
    </citation>
    <scope>NUCLEOTIDE SEQUENCE</scope>
    <source>
        <strain evidence="2">AS06rmzACSIP_7</strain>
    </source>
</reference>
<comment type="caution">
    <text evidence="2">The sequence shown here is derived from an EMBL/GenBank/DDBJ whole genome shotgun (WGS) entry which is preliminary data.</text>
</comment>
<accession>A0A971M6B6</accession>
<feature type="region of interest" description="Disordered" evidence="1">
    <location>
        <begin position="323"/>
        <end position="354"/>
    </location>
</feature>
<evidence type="ECO:0000256" key="1">
    <source>
        <dbReference type="SAM" id="MobiDB-lite"/>
    </source>
</evidence>
<feature type="non-terminal residue" evidence="2">
    <location>
        <position position="1"/>
    </location>
</feature>
<dbReference type="PANTHER" id="PTHR37292:SF2">
    <property type="entry name" value="DUF262 DOMAIN-CONTAINING PROTEIN"/>
    <property type="match status" value="1"/>
</dbReference>
<dbReference type="Proteomes" id="UP000777265">
    <property type="component" value="Unassembled WGS sequence"/>
</dbReference>
<gene>
    <name evidence="2" type="ORF">GXY80_15705</name>
</gene>
<feature type="compositionally biased region" description="Acidic residues" evidence="1">
    <location>
        <begin position="333"/>
        <end position="354"/>
    </location>
</feature>
<dbReference type="AlphaFoldDB" id="A0A971M6B6"/>
<sequence length="354" mass="39706">SGTLSGRRSRIIGMPNRRDVLSQIANTDFLQSCTLLHTRDVRLAKETAGLRDKELPKISCNRDSLLGLPLDAYRKYADSVEGGFIEAGAMLNEMKIIWHRDVPYPPQIIALASVFAVLGKEARTAAAKQKLAQWFWSVTLGELYGSSTESRLARDVPELVDWISGRGQKPRSLDEALFQRDRLLSLRSRLSAAYKGLHALLMKHGCRDFISGRGVELMTFFNDRIDIHHVFPQAWCKKNGISPNIYNSIVNKTALSKQSNIAISGDAPSVYLKRIEDKQGISKQDLDDILRSHLIEPDYLRSDDFDAFFASRTKSLSSLITEAMGKPVVEEQGTNEEESEDSTNDSEIDEDRES</sequence>
<evidence type="ECO:0000313" key="2">
    <source>
        <dbReference type="EMBL" id="NLW36898.1"/>
    </source>
</evidence>
<organism evidence="2 3">
    <name type="scientific">Syntrophorhabdus aromaticivorans</name>
    <dbReference type="NCBI Taxonomy" id="328301"/>
    <lineage>
        <taxon>Bacteria</taxon>
        <taxon>Pseudomonadati</taxon>
        <taxon>Thermodesulfobacteriota</taxon>
        <taxon>Syntrophorhabdia</taxon>
        <taxon>Syntrophorhabdales</taxon>
        <taxon>Syntrophorhabdaceae</taxon>
        <taxon>Syntrophorhabdus</taxon>
    </lineage>
</organism>
<reference evidence="2" key="1">
    <citation type="journal article" date="2020" name="Biotechnol. Biofuels">
        <title>New insights from the biogas microbiome by comprehensive genome-resolved metagenomics of nearly 1600 species originating from multiple anaerobic digesters.</title>
        <authorList>
            <person name="Campanaro S."/>
            <person name="Treu L."/>
            <person name="Rodriguez-R L.M."/>
            <person name="Kovalovszki A."/>
            <person name="Ziels R.M."/>
            <person name="Maus I."/>
            <person name="Zhu X."/>
            <person name="Kougias P.G."/>
            <person name="Basile A."/>
            <person name="Luo G."/>
            <person name="Schluter A."/>
            <person name="Konstantinidis K.T."/>
            <person name="Angelidaki I."/>
        </authorList>
    </citation>
    <scope>NUCLEOTIDE SEQUENCE</scope>
    <source>
        <strain evidence="2">AS06rmzACSIP_7</strain>
    </source>
</reference>
<evidence type="ECO:0000313" key="3">
    <source>
        <dbReference type="Proteomes" id="UP000777265"/>
    </source>
</evidence>